<evidence type="ECO:0000313" key="6">
    <source>
        <dbReference type="EMBL" id="GIL63939.1"/>
    </source>
</evidence>
<dbReference type="PANTHER" id="PTHR12558">
    <property type="entry name" value="CELL DIVISION CYCLE 16,23,27"/>
    <property type="match status" value="1"/>
</dbReference>
<evidence type="ECO:0000259" key="5">
    <source>
        <dbReference type="PROSITE" id="PS00028"/>
    </source>
</evidence>
<protein>
    <recommendedName>
        <fullName evidence="5">C2H2-type domain-containing protein</fullName>
    </recommendedName>
</protein>
<organism evidence="6 7">
    <name type="scientific">Volvox africanus</name>
    <dbReference type="NCBI Taxonomy" id="51714"/>
    <lineage>
        <taxon>Eukaryota</taxon>
        <taxon>Viridiplantae</taxon>
        <taxon>Chlorophyta</taxon>
        <taxon>core chlorophytes</taxon>
        <taxon>Chlorophyceae</taxon>
        <taxon>CS clade</taxon>
        <taxon>Chlamydomonadales</taxon>
        <taxon>Volvocaceae</taxon>
        <taxon>Volvox</taxon>
    </lineage>
</organism>
<reference evidence="6" key="1">
    <citation type="journal article" date="2021" name="Proc. Natl. Acad. Sci. U.S.A.">
        <title>Three genomes in the algal genus Volvox reveal the fate of a haploid sex-determining region after a transition to homothallism.</title>
        <authorList>
            <person name="Yamamoto K."/>
            <person name="Hamaji T."/>
            <person name="Kawai-Toyooka H."/>
            <person name="Matsuzaki R."/>
            <person name="Takahashi F."/>
            <person name="Nishimura Y."/>
            <person name="Kawachi M."/>
            <person name="Noguchi H."/>
            <person name="Minakuchi Y."/>
            <person name="Umen J.G."/>
            <person name="Toyoda A."/>
            <person name="Nozaki H."/>
        </authorList>
    </citation>
    <scope>NUCLEOTIDE SEQUENCE</scope>
    <source>
        <strain evidence="6">NIES-3780</strain>
    </source>
</reference>
<dbReference type="Pfam" id="PF13181">
    <property type="entry name" value="TPR_8"/>
    <property type="match status" value="1"/>
</dbReference>
<gene>
    <name evidence="6" type="ORF">Vafri_17937</name>
</gene>
<dbReference type="Pfam" id="PF12895">
    <property type="entry name" value="ANAPC3"/>
    <property type="match status" value="1"/>
</dbReference>
<dbReference type="InterPro" id="IPR011990">
    <property type="entry name" value="TPR-like_helical_dom_sf"/>
</dbReference>
<dbReference type="Pfam" id="PF00515">
    <property type="entry name" value="TPR_1"/>
    <property type="match status" value="1"/>
</dbReference>
<dbReference type="GO" id="GO:0016567">
    <property type="term" value="P:protein ubiquitination"/>
    <property type="evidence" value="ECO:0007669"/>
    <property type="project" value="TreeGrafter"/>
</dbReference>
<evidence type="ECO:0000256" key="2">
    <source>
        <dbReference type="ARBA" id="ARBA00038210"/>
    </source>
</evidence>
<dbReference type="SUPFAM" id="SSF48452">
    <property type="entry name" value="TPR-like"/>
    <property type="match status" value="2"/>
</dbReference>
<dbReference type="GO" id="GO:0005737">
    <property type="term" value="C:cytoplasm"/>
    <property type="evidence" value="ECO:0007669"/>
    <property type="project" value="TreeGrafter"/>
</dbReference>
<keyword evidence="7" id="KW-1185">Reference proteome</keyword>
<name>A0A8J4FB87_9CHLO</name>
<dbReference type="PROSITE" id="PS00028">
    <property type="entry name" value="ZINC_FINGER_C2H2_1"/>
    <property type="match status" value="1"/>
</dbReference>
<dbReference type="Proteomes" id="UP000747399">
    <property type="component" value="Unassembled WGS sequence"/>
</dbReference>
<keyword evidence="1 3" id="KW-0802">TPR repeat</keyword>
<accession>A0A8J4FB87</accession>
<dbReference type="AlphaFoldDB" id="A0A8J4FB87"/>
<feature type="region of interest" description="Disordered" evidence="4">
    <location>
        <begin position="161"/>
        <end position="230"/>
    </location>
</feature>
<dbReference type="InterPro" id="IPR013087">
    <property type="entry name" value="Znf_C2H2_type"/>
</dbReference>
<feature type="region of interest" description="Disordered" evidence="4">
    <location>
        <begin position="334"/>
        <end position="396"/>
    </location>
</feature>
<dbReference type="GO" id="GO:0007091">
    <property type="term" value="P:metaphase/anaphase transition of mitotic cell cycle"/>
    <property type="evidence" value="ECO:0007669"/>
    <property type="project" value="TreeGrafter"/>
</dbReference>
<dbReference type="PANTHER" id="PTHR12558:SF13">
    <property type="entry name" value="CELL DIVISION CYCLE PROTEIN 27 HOMOLOG"/>
    <property type="match status" value="1"/>
</dbReference>
<comment type="similarity">
    <text evidence="2">Belongs to the APC3/CDC27 family.</text>
</comment>
<dbReference type="GO" id="GO:0031145">
    <property type="term" value="P:anaphase-promoting complex-dependent catabolic process"/>
    <property type="evidence" value="ECO:0007669"/>
    <property type="project" value="TreeGrafter"/>
</dbReference>
<feature type="compositionally biased region" description="Low complexity" evidence="4">
    <location>
        <begin position="161"/>
        <end position="178"/>
    </location>
</feature>
<feature type="region of interest" description="Disordered" evidence="4">
    <location>
        <begin position="542"/>
        <end position="564"/>
    </location>
</feature>
<dbReference type="PROSITE" id="PS50005">
    <property type="entry name" value="TPR"/>
    <property type="match status" value="4"/>
</dbReference>
<dbReference type="SMART" id="SM00028">
    <property type="entry name" value="TPR"/>
    <property type="match status" value="8"/>
</dbReference>
<dbReference type="Gene3D" id="1.25.40.10">
    <property type="entry name" value="Tetratricopeptide repeat domain"/>
    <property type="match status" value="4"/>
</dbReference>
<dbReference type="GO" id="GO:0005680">
    <property type="term" value="C:anaphase-promoting complex"/>
    <property type="evidence" value="ECO:0007669"/>
    <property type="project" value="TreeGrafter"/>
</dbReference>
<feature type="repeat" description="TPR" evidence="3">
    <location>
        <begin position="697"/>
        <end position="730"/>
    </location>
</feature>
<evidence type="ECO:0000256" key="3">
    <source>
        <dbReference type="PROSITE-ProRule" id="PRU00339"/>
    </source>
</evidence>
<dbReference type="EMBL" id="BNCO01000061">
    <property type="protein sequence ID" value="GIL63939.1"/>
    <property type="molecule type" value="Genomic_DNA"/>
</dbReference>
<comment type="caution">
    <text evidence="6">The sequence shown here is derived from an EMBL/GenBank/DDBJ whole genome shotgun (WGS) entry which is preliminary data.</text>
</comment>
<evidence type="ECO:0000256" key="4">
    <source>
        <dbReference type="SAM" id="MobiDB-lite"/>
    </source>
</evidence>
<feature type="compositionally biased region" description="Polar residues" evidence="4">
    <location>
        <begin position="179"/>
        <end position="189"/>
    </location>
</feature>
<feature type="repeat" description="TPR" evidence="3">
    <location>
        <begin position="731"/>
        <end position="764"/>
    </location>
</feature>
<proteinExistence type="inferred from homology"/>
<feature type="region of interest" description="Disordered" evidence="4">
    <location>
        <begin position="431"/>
        <end position="524"/>
    </location>
</feature>
<sequence>MAAEQALTASVQESLALFQYENAKFLGERLVALHNSEQNQQLLATCYMHCNQSYRAYHLLKGHNSQHSRYLLAICCLTMSRYPEAKDALLKMGEAEIPYGYAGLYLLGKVCRLTNCMSEAKDYYFRALRLNPLLWSAFEELCAMGGDEEAAEICSYAQQPAPAAADGPSPSTSSQISSALAQHTPQQNYHNHGRHGHGSASGAGKDHGRSSGQLHQPSGPAGPSVGHFRLGGHAGGAATAATGGIVMGSFGGAPCSGAHGLATFGIGVGLGGGGLFQTPLPMPGQGGLFGSPLFGSSGSMFATDLGQIGMVQHQGDVDGIAGPHTGTHSFRFPGMAGDMYSTPSPMGMGPQPPAPPQKQPQQSQGHWEASGAGPSGVGGYNHGGSRTGASGGSYQRMGRMMDEGKIRKVPNNKLLSSDPRAVRRSQRLAAQNNMTAAAQVPASHAGGASGGGATAVALQHQQHQHACPSSYGGANATTSAQGPAKSGQASYIEGDSQNTPDPRDPPPLPVQQQLHPDAKLGGPGAAVVAATPQQLLAAFNGQQGARQGAGGADSLTPPHHHSEQQQQLLFQSRAAAAAAMAAAAMVESRTALLQLLAPLMESVRHLAAYRCSEALDALQRLPKEQARTAWVSCAMGRAYFENMNYAKAAQHFETARQLDRTRVEGMEIYSTVLWHTKREYELSHLAQECVATDRLAPQTWCVLGNLFSSQKEHEAAIEFFLRAVQVDPTFTYAYTLAGHEYFANEDYDKAAACYRSALKLDPRHYKAMYGLGQIAYRQEKYAEALQNFRLAASINKRSSVLQCYVGMSAAKLGQSALALEKLKEAVDLDDANPLARFERASVLASLERVQEALDELAALQQMAPGEASVAFQMGKLYKRLNNRTAAQQSFELALSYSGCSSSDAATIKAAIERLALSEDEDEEEV</sequence>
<feature type="repeat" description="TPR" evidence="3">
    <location>
        <begin position="765"/>
        <end position="798"/>
    </location>
</feature>
<feature type="domain" description="C2H2-type" evidence="5">
    <location>
        <begin position="46"/>
        <end position="67"/>
    </location>
</feature>
<feature type="compositionally biased region" description="Gly residues" evidence="4">
    <location>
        <begin position="373"/>
        <end position="391"/>
    </location>
</feature>
<dbReference type="InterPro" id="IPR019734">
    <property type="entry name" value="TPR_rpt"/>
</dbReference>
<feature type="compositionally biased region" description="Low complexity" evidence="4">
    <location>
        <begin position="454"/>
        <end position="465"/>
    </location>
</feature>
<dbReference type="Pfam" id="PF13432">
    <property type="entry name" value="TPR_16"/>
    <property type="match status" value="2"/>
</dbReference>
<feature type="repeat" description="TPR" evidence="3">
    <location>
        <begin position="629"/>
        <end position="662"/>
    </location>
</feature>
<dbReference type="GO" id="GO:0051301">
    <property type="term" value="P:cell division"/>
    <property type="evidence" value="ECO:0007669"/>
    <property type="project" value="TreeGrafter"/>
</dbReference>
<evidence type="ECO:0000256" key="1">
    <source>
        <dbReference type="ARBA" id="ARBA00022803"/>
    </source>
</evidence>
<evidence type="ECO:0000313" key="7">
    <source>
        <dbReference type="Proteomes" id="UP000747399"/>
    </source>
</evidence>